<dbReference type="GO" id="GO:0003676">
    <property type="term" value="F:nucleic acid binding"/>
    <property type="evidence" value="ECO:0007669"/>
    <property type="project" value="InterPro"/>
</dbReference>
<evidence type="ECO:0000256" key="5">
    <source>
        <dbReference type="SAM" id="MobiDB-lite"/>
    </source>
</evidence>
<dbReference type="Pfam" id="PF08482">
    <property type="entry name" value="HrpB_C"/>
    <property type="match status" value="1"/>
</dbReference>
<dbReference type="CDD" id="cd17990">
    <property type="entry name" value="DEXHc_HrpB"/>
    <property type="match status" value="1"/>
</dbReference>
<accession>A0A512BPP4</accession>
<organism evidence="8 9">
    <name type="scientific">Microvirga aerophila</name>
    <dbReference type="NCBI Taxonomy" id="670291"/>
    <lineage>
        <taxon>Bacteria</taxon>
        <taxon>Pseudomonadati</taxon>
        <taxon>Pseudomonadota</taxon>
        <taxon>Alphaproteobacteria</taxon>
        <taxon>Hyphomicrobiales</taxon>
        <taxon>Methylobacteriaceae</taxon>
        <taxon>Microvirga</taxon>
    </lineage>
</organism>
<keyword evidence="2" id="KW-0378">Hydrolase</keyword>
<sequence length="822" mass="88950">MRAFEASLPIDAVLADLTASLANRPNAVLVAPPGAGKTTRVPLVLLDEAWTEGRKIILLEPRRLAARAAADRMARTLGETVGETVGLRVRLGSKISRKTRIEVVTEGVFARMILDDPALEGVAAVLFDEFHERSLDADLGLALALDAQGGLREDLRLLVMSATLDGARVARLLNDAPVIESEGRAYPVETRYLGRDPNRRIEEQVAEAITRALRAEPGSILVFLPGQGEIRRVDTMLRERIGDPSVDIAPLYGALDRAEQDLAVGPARPGRRKVVLATSIAETSLTIEGVRVVIDSGLARVPVYEPNIGLTRLETVRVSRAAADQRRGRAGRTEPGTAYRLWEEAASGALEAYARPEILSADLAPLLLDCAAWGVTDPTTLSFLDPPPAPALKEAGALLRQLHALDDDGRITETGRRLRNLPLPPRLARMVLAAGERGQARDAADLGAVLVERGLGGDAVDLTERVERFRRERSKRAEDMRRLADGWAKAASGNALTGESRSIGSLLTLAFPDRLAKARGKTGEYVMANGRGAAVEPHERLAKEPYLAIAEIAGGAASARILAAAPIGLEEIEASFGNDVEQRDEITFDRQARALRARAVRRYGALVLNEHPLRVPATEDAARALASGLVSLGLEALPFSKALAQWRERVMFLRMAEGDEWPDLSDEALAATAAEWLAPHLVGKSSLSEIGPDLLSDALRSLLPWNLQRRLDAEAPTHIEVPTGSQVPVDYGDGEGPVLAVRVQELFGLDKHPTIAAGRVPLILHLLSPAQRPIQITRDLPGFWRGSWAAVRADMRGQYPKHPWPEDPLTAPPTRRAKPRGT</sequence>
<dbReference type="InterPro" id="IPR001650">
    <property type="entry name" value="Helicase_C-like"/>
</dbReference>
<proteinExistence type="predicted"/>
<dbReference type="PANTHER" id="PTHR43519">
    <property type="entry name" value="ATP-DEPENDENT RNA HELICASE HRPB"/>
    <property type="match status" value="1"/>
</dbReference>
<dbReference type="PROSITE" id="PS51194">
    <property type="entry name" value="HELICASE_CTER"/>
    <property type="match status" value="1"/>
</dbReference>
<dbReference type="FunFam" id="3.40.50.300:FF:002125">
    <property type="entry name" value="ATP-dependent helicase HrpB"/>
    <property type="match status" value="1"/>
</dbReference>
<evidence type="ECO:0000259" key="6">
    <source>
        <dbReference type="PROSITE" id="PS51192"/>
    </source>
</evidence>
<evidence type="ECO:0000256" key="3">
    <source>
        <dbReference type="ARBA" id="ARBA00022806"/>
    </source>
</evidence>
<protein>
    <submittedName>
        <fullName evidence="8">ATP-dependent helicase</fullName>
    </submittedName>
</protein>
<dbReference type="SMART" id="SM00487">
    <property type="entry name" value="DEXDc"/>
    <property type="match status" value="1"/>
</dbReference>
<evidence type="ECO:0000256" key="1">
    <source>
        <dbReference type="ARBA" id="ARBA00022741"/>
    </source>
</evidence>
<evidence type="ECO:0000256" key="4">
    <source>
        <dbReference type="ARBA" id="ARBA00022840"/>
    </source>
</evidence>
<dbReference type="InterPro" id="IPR010225">
    <property type="entry name" value="HrpB"/>
</dbReference>
<keyword evidence="1" id="KW-0547">Nucleotide-binding</keyword>
<evidence type="ECO:0000256" key="2">
    <source>
        <dbReference type="ARBA" id="ARBA00022801"/>
    </source>
</evidence>
<evidence type="ECO:0000259" key="7">
    <source>
        <dbReference type="PROSITE" id="PS51194"/>
    </source>
</evidence>
<dbReference type="SUPFAM" id="SSF52540">
    <property type="entry name" value="P-loop containing nucleoside triphosphate hydrolases"/>
    <property type="match status" value="1"/>
</dbReference>
<dbReference type="RefSeq" id="WP_114186482.1">
    <property type="nucleotide sequence ID" value="NZ_BJYU01000017.1"/>
</dbReference>
<dbReference type="InterPro" id="IPR049614">
    <property type="entry name" value="HrpB_DEXH"/>
</dbReference>
<dbReference type="InterPro" id="IPR007502">
    <property type="entry name" value="Helicase-assoc_dom"/>
</dbReference>
<feature type="domain" description="Helicase C-terminal" evidence="7">
    <location>
        <begin position="200"/>
        <end position="374"/>
    </location>
</feature>
<dbReference type="InterPro" id="IPR027417">
    <property type="entry name" value="P-loop_NTPase"/>
</dbReference>
<dbReference type="SMART" id="SM00490">
    <property type="entry name" value="HELICc"/>
    <property type="match status" value="1"/>
</dbReference>
<dbReference type="PROSITE" id="PS51192">
    <property type="entry name" value="HELICASE_ATP_BIND_1"/>
    <property type="match status" value="1"/>
</dbReference>
<feature type="region of interest" description="Disordered" evidence="5">
    <location>
        <begin position="799"/>
        <end position="822"/>
    </location>
</feature>
<dbReference type="Gene3D" id="1.20.120.1080">
    <property type="match status" value="1"/>
</dbReference>
<name>A0A512BPP4_9HYPH</name>
<dbReference type="GO" id="GO:0004386">
    <property type="term" value="F:helicase activity"/>
    <property type="evidence" value="ECO:0007669"/>
    <property type="project" value="UniProtKB-KW"/>
</dbReference>
<reference evidence="8 9" key="1">
    <citation type="submission" date="2019-07" db="EMBL/GenBank/DDBJ databases">
        <title>Whole genome shotgun sequence of Microvirga aerophila NBRC 106136.</title>
        <authorList>
            <person name="Hosoyama A."/>
            <person name="Uohara A."/>
            <person name="Ohji S."/>
            <person name="Ichikawa N."/>
        </authorList>
    </citation>
    <scope>NUCLEOTIDE SEQUENCE [LARGE SCALE GENOMIC DNA]</scope>
    <source>
        <strain evidence="8 9">NBRC 106136</strain>
    </source>
</reference>
<dbReference type="Proteomes" id="UP000321085">
    <property type="component" value="Unassembled WGS sequence"/>
</dbReference>
<keyword evidence="9" id="KW-1185">Reference proteome</keyword>
<dbReference type="PIRSF" id="PIRSF005496">
    <property type="entry name" value="ATP_hel_hrpB"/>
    <property type="match status" value="1"/>
</dbReference>
<dbReference type="EMBL" id="BJYU01000017">
    <property type="protein sequence ID" value="GEO13919.1"/>
    <property type="molecule type" value="Genomic_DNA"/>
</dbReference>
<dbReference type="GO" id="GO:0016787">
    <property type="term" value="F:hydrolase activity"/>
    <property type="evidence" value="ECO:0007669"/>
    <property type="project" value="UniProtKB-KW"/>
</dbReference>
<dbReference type="SMART" id="SM00847">
    <property type="entry name" value="HA2"/>
    <property type="match status" value="1"/>
</dbReference>
<dbReference type="NCBIfam" id="TIGR01970">
    <property type="entry name" value="DEAH_box_HrpB"/>
    <property type="match status" value="1"/>
</dbReference>
<dbReference type="Pfam" id="PF00271">
    <property type="entry name" value="Helicase_C"/>
    <property type="match status" value="1"/>
</dbReference>
<dbReference type="InterPro" id="IPR014001">
    <property type="entry name" value="Helicase_ATP-bd"/>
</dbReference>
<dbReference type="Pfam" id="PF04408">
    <property type="entry name" value="WHD_HA2"/>
    <property type="match status" value="1"/>
</dbReference>
<gene>
    <name evidence="8" type="ORF">MAE02_16150</name>
</gene>
<dbReference type="OrthoDB" id="9805617at2"/>
<evidence type="ECO:0000313" key="8">
    <source>
        <dbReference type="EMBL" id="GEO13919.1"/>
    </source>
</evidence>
<dbReference type="Gene3D" id="3.40.50.300">
    <property type="entry name" value="P-loop containing nucleotide triphosphate hydrolases"/>
    <property type="match status" value="2"/>
</dbReference>
<dbReference type="InterPro" id="IPR011545">
    <property type="entry name" value="DEAD/DEAH_box_helicase_dom"/>
</dbReference>
<dbReference type="InterPro" id="IPR048333">
    <property type="entry name" value="HA2_WH"/>
</dbReference>
<dbReference type="AlphaFoldDB" id="A0A512BPP4"/>
<feature type="domain" description="Helicase ATP-binding" evidence="6">
    <location>
        <begin position="18"/>
        <end position="182"/>
    </location>
</feature>
<dbReference type="Pfam" id="PF00270">
    <property type="entry name" value="DEAD"/>
    <property type="match status" value="1"/>
</dbReference>
<dbReference type="CDD" id="cd18791">
    <property type="entry name" value="SF2_C_RHA"/>
    <property type="match status" value="1"/>
</dbReference>
<keyword evidence="3 8" id="KW-0347">Helicase</keyword>
<keyword evidence="4" id="KW-0067">ATP-binding</keyword>
<evidence type="ECO:0000313" key="9">
    <source>
        <dbReference type="Proteomes" id="UP000321085"/>
    </source>
</evidence>
<comment type="caution">
    <text evidence="8">The sequence shown here is derived from an EMBL/GenBank/DDBJ whole genome shotgun (WGS) entry which is preliminary data.</text>
</comment>
<dbReference type="GO" id="GO:0005524">
    <property type="term" value="F:ATP binding"/>
    <property type="evidence" value="ECO:0007669"/>
    <property type="project" value="UniProtKB-KW"/>
</dbReference>
<dbReference type="InterPro" id="IPR013689">
    <property type="entry name" value="RNA_helicase_ATP-dep_HrpB_C"/>
</dbReference>
<dbReference type="PANTHER" id="PTHR43519:SF1">
    <property type="entry name" value="ATP-DEPENDENT RNA HELICASE HRPB"/>
    <property type="match status" value="1"/>
</dbReference>